<dbReference type="EMBL" id="CAFBMR010000038">
    <property type="protein sequence ID" value="CAB4915054.1"/>
    <property type="molecule type" value="Genomic_DNA"/>
</dbReference>
<dbReference type="SUPFAM" id="SSF50129">
    <property type="entry name" value="GroES-like"/>
    <property type="match status" value="1"/>
</dbReference>
<dbReference type="PANTHER" id="PTHR43401:SF2">
    <property type="entry name" value="L-THREONINE 3-DEHYDROGENASE"/>
    <property type="match status" value="1"/>
</dbReference>
<sequence>MRALVYKSPENVVVETFPDPEVGPRDALLTVEACGVCGSDVSSYLHGHYVSEGQTLGHEMSAVVKEIGAELAQALPVGTRVAVRPARSCGVCPYCIDGVPGLCGDSGARTLGYGARGGYADLVLYTDVTVDADLYAIPANVSADEVLWAEPLAVAVRAVRRAGAVESVLVLGGGSVGLCVAAAAKAAGIVRVTVSEPRDERRAAAAQIGVGAVKPGDEVELVDAVIDTSGVAAAIEAADVALRPGGVFVTVGLGDRPVPWPIHDVVASFAYSDDDFALAVDHIVSGRVRLGAFVTHRSGLAGAGDAISASAHDPSVVKAAIVPSLD</sequence>
<dbReference type="Gene3D" id="3.40.50.720">
    <property type="entry name" value="NAD(P)-binding Rossmann-like Domain"/>
    <property type="match status" value="1"/>
</dbReference>
<dbReference type="InterPro" id="IPR013149">
    <property type="entry name" value="ADH-like_C"/>
</dbReference>
<evidence type="ECO:0000259" key="2">
    <source>
        <dbReference type="Pfam" id="PF00107"/>
    </source>
</evidence>
<protein>
    <submittedName>
        <fullName evidence="4">Unannotated protein</fullName>
    </submittedName>
</protein>
<feature type="domain" description="Alcohol dehydrogenase-like C-terminal" evidence="2">
    <location>
        <begin position="176"/>
        <end position="266"/>
    </location>
</feature>
<keyword evidence="1" id="KW-0560">Oxidoreductase</keyword>
<evidence type="ECO:0000313" key="4">
    <source>
        <dbReference type="EMBL" id="CAB4915054.1"/>
    </source>
</evidence>
<dbReference type="Gene3D" id="3.90.180.10">
    <property type="entry name" value="Medium-chain alcohol dehydrogenases, catalytic domain"/>
    <property type="match status" value="1"/>
</dbReference>
<dbReference type="PANTHER" id="PTHR43401">
    <property type="entry name" value="L-THREONINE 3-DEHYDROGENASE"/>
    <property type="match status" value="1"/>
</dbReference>
<proteinExistence type="predicted"/>
<accession>A0A6J7H5Y9</accession>
<name>A0A6J7H5Y9_9ZZZZ</name>
<reference evidence="4" key="1">
    <citation type="submission" date="2020-05" db="EMBL/GenBank/DDBJ databases">
        <authorList>
            <person name="Chiriac C."/>
            <person name="Salcher M."/>
            <person name="Ghai R."/>
            <person name="Kavagutti S V."/>
        </authorList>
    </citation>
    <scope>NUCLEOTIDE SEQUENCE</scope>
</reference>
<dbReference type="Pfam" id="PF08240">
    <property type="entry name" value="ADH_N"/>
    <property type="match status" value="1"/>
</dbReference>
<dbReference type="InterPro" id="IPR036291">
    <property type="entry name" value="NAD(P)-bd_dom_sf"/>
</dbReference>
<organism evidence="4">
    <name type="scientific">freshwater metagenome</name>
    <dbReference type="NCBI Taxonomy" id="449393"/>
    <lineage>
        <taxon>unclassified sequences</taxon>
        <taxon>metagenomes</taxon>
        <taxon>ecological metagenomes</taxon>
    </lineage>
</organism>
<gene>
    <name evidence="4" type="ORF">UFOPK3610_01065</name>
</gene>
<dbReference type="AlphaFoldDB" id="A0A6J7H5Y9"/>
<dbReference type="GO" id="GO:0016491">
    <property type="term" value="F:oxidoreductase activity"/>
    <property type="evidence" value="ECO:0007669"/>
    <property type="project" value="UniProtKB-KW"/>
</dbReference>
<dbReference type="InterPro" id="IPR013154">
    <property type="entry name" value="ADH-like_N"/>
</dbReference>
<dbReference type="SUPFAM" id="SSF51735">
    <property type="entry name" value="NAD(P)-binding Rossmann-fold domains"/>
    <property type="match status" value="1"/>
</dbReference>
<evidence type="ECO:0000259" key="3">
    <source>
        <dbReference type="Pfam" id="PF08240"/>
    </source>
</evidence>
<evidence type="ECO:0000256" key="1">
    <source>
        <dbReference type="ARBA" id="ARBA00023002"/>
    </source>
</evidence>
<dbReference type="InterPro" id="IPR011032">
    <property type="entry name" value="GroES-like_sf"/>
</dbReference>
<feature type="domain" description="Alcohol dehydrogenase-like N-terminal" evidence="3">
    <location>
        <begin position="23"/>
        <end position="125"/>
    </location>
</feature>
<dbReference type="Pfam" id="PF00107">
    <property type="entry name" value="ADH_zinc_N"/>
    <property type="match status" value="1"/>
</dbReference>
<dbReference type="InterPro" id="IPR050129">
    <property type="entry name" value="Zn_alcohol_dh"/>
</dbReference>